<sequence length="218" mass="25109">MIKFKNISSIIALLFLVISFTACTNEKILPIYGQREAKITKGKDGIDRIDTVYQTIPAFKFLNQDSTYITQDMFKGKIYVADFFFTSCTTICPTMHRNLKTVFEQYKGNPDILFLSHTIDFKYDKPSVLKKYAQKLGVDVPQWQFVYGSKDEVYTLAEKSYLTVVKEDSTATDGYIHQGWLVLIDKEKRMRGAYDGTKTEEVDKLKKDIAILLAEEKK</sequence>
<dbReference type="CDD" id="cd02968">
    <property type="entry name" value="SCO"/>
    <property type="match status" value="1"/>
</dbReference>
<feature type="domain" description="Thioredoxin" evidence="5">
    <location>
        <begin position="50"/>
        <end position="214"/>
    </location>
</feature>
<organism evidence="6 7">
    <name type="scientific">Pedobacter planticolens</name>
    <dbReference type="NCBI Taxonomy" id="2679964"/>
    <lineage>
        <taxon>Bacteria</taxon>
        <taxon>Pseudomonadati</taxon>
        <taxon>Bacteroidota</taxon>
        <taxon>Sphingobacteriia</taxon>
        <taxon>Sphingobacteriales</taxon>
        <taxon>Sphingobacteriaceae</taxon>
        <taxon>Pedobacter</taxon>
    </lineage>
</organism>
<dbReference type="GO" id="GO:0046872">
    <property type="term" value="F:metal ion binding"/>
    <property type="evidence" value="ECO:0007669"/>
    <property type="project" value="UniProtKB-KW"/>
</dbReference>
<comment type="caution">
    <text evidence="6">The sequence shown here is derived from an EMBL/GenBank/DDBJ whole genome shotgun (WGS) entry which is preliminary data.</text>
</comment>
<dbReference type="SUPFAM" id="SSF52833">
    <property type="entry name" value="Thioredoxin-like"/>
    <property type="match status" value="1"/>
</dbReference>
<feature type="disulfide bond" description="Redox-active" evidence="4">
    <location>
        <begin position="88"/>
        <end position="92"/>
    </location>
</feature>
<dbReference type="PROSITE" id="PS51352">
    <property type="entry name" value="THIOREDOXIN_2"/>
    <property type="match status" value="1"/>
</dbReference>
<evidence type="ECO:0000256" key="3">
    <source>
        <dbReference type="PIRSR" id="PIRSR603782-1"/>
    </source>
</evidence>
<feature type="binding site" evidence="3">
    <location>
        <position position="88"/>
    </location>
    <ligand>
        <name>Cu cation</name>
        <dbReference type="ChEBI" id="CHEBI:23378"/>
    </ligand>
</feature>
<keyword evidence="3" id="KW-0479">Metal-binding</keyword>
<dbReference type="Proteomes" id="UP000601055">
    <property type="component" value="Unassembled WGS sequence"/>
</dbReference>
<evidence type="ECO:0000259" key="5">
    <source>
        <dbReference type="PROSITE" id="PS51352"/>
    </source>
</evidence>
<accession>A0A923IWE4</accession>
<dbReference type="EMBL" id="WNXD01000001">
    <property type="protein sequence ID" value="MBB2145092.1"/>
    <property type="molecule type" value="Genomic_DNA"/>
</dbReference>
<dbReference type="PANTHER" id="PTHR12151">
    <property type="entry name" value="ELECTRON TRANSPORT PROTIN SCO1/SENC FAMILY MEMBER"/>
    <property type="match status" value="1"/>
</dbReference>
<feature type="binding site" evidence="3">
    <location>
        <position position="92"/>
    </location>
    <ligand>
        <name>Cu cation</name>
        <dbReference type="ChEBI" id="CHEBI:23378"/>
    </ligand>
</feature>
<dbReference type="Gene3D" id="3.40.30.10">
    <property type="entry name" value="Glutaredoxin"/>
    <property type="match status" value="1"/>
</dbReference>
<dbReference type="Pfam" id="PF02630">
    <property type="entry name" value="SCO1-SenC"/>
    <property type="match status" value="1"/>
</dbReference>
<keyword evidence="4" id="KW-1015">Disulfide bond</keyword>
<dbReference type="PANTHER" id="PTHR12151:SF25">
    <property type="entry name" value="LINALOOL DEHYDRATASE_ISOMERASE DOMAIN-CONTAINING PROTEIN"/>
    <property type="match status" value="1"/>
</dbReference>
<feature type="binding site" evidence="3">
    <location>
        <position position="177"/>
    </location>
    <ligand>
        <name>Cu cation</name>
        <dbReference type="ChEBI" id="CHEBI:23378"/>
    </ligand>
</feature>
<evidence type="ECO:0000313" key="7">
    <source>
        <dbReference type="Proteomes" id="UP000601055"/>
    </source>
</evidence>
<reference evidence="6" key="1">
    <citation type="submission" date="2019-11" db="EMBL/GenBank/DDBJ databases">
        <title>Description of Pedobacter sp. LMG 31464T.</title>
        <authorList>
            <person name="Carlier A."/>
            <person name="Qi S."/>
            <person name="Vandamme P."/>
        </authorList>
    </citation>
    <scope>NUCLEOTIDE SEQUENCE</scope>
    <source>
        <strain evidence="6">LMG 31464</strain>
    </source>
</reference>
<dbReference type="AlphaFoldDB" id="A0A923IWE4"/>
<dbReference type="InterPro" id="IPR036249">
    <property type="entry name" value="Thioredoxin-like_sf"/>
</dbReference>
<keyword evidence="2 3" id="KW-0186">Copper</keyword>
<proteinExistence type="inferred from homology"/>
<evidence type="ECO:0000256" key="1">
    <source>
        <dbReference type="ARBA" id="ARBA00010996"/>
    </source>
</evidence>
<dbReference type="PROSITE" id="PS51257">
    <property type="entry name" value="PROKAR_LIPOPROTEIN"/>
    <property type="match status" value="1"/>
</dbReference>
<dbReference type="InterPro" id="IPR003782">
    <property type="entry name" value="SCO1/SenC"/>
</dbReference>
<dbReference type="RefSeq" id="WP_182921752.1">
    <property type="nucleotide sequence ID" value="NZ_WNXD01000001.1"/>
</dbReference>
<gene>
    <name evidence="6" type="ORF">GM921_06335</name>
</gene>
<name>A0A923IWE4_9SPHI</name>
<dbReference type="InterPro" id="IPR013766">
    <property type="entry name" value="Thioredoxin_domain"/>
</dbReference>
<comment type="similarity">
    <text evidence="1">Belongs to the SCO1/2 family.</text>
</comment>
<evidence type="ECO:0000256" key="2">
    <source>
        <dbReference type="ARBA" id="ARBA00023008"/>
    </source>
</evidence>
<keyword evidence="7" id="KW-1185">Reference proteome</keyword>
<evidence type="ECO:0000256" key="4">
    <source>
        <dbReference type="PIRSR" id="PIRSR603782-2"/>
    </source>
</evidence>
<evidence type="ECO:0000313" key="6">
    <source>
        <dbReference type="EMBL" id="MBB2145092.1"/>
    </source>
</evidence>
<protein>
    <submittedName>
        <fullName evidence="6">SCO family protein</fullName>
    </submittedName>
</protein>